<feature type="signal peptide" evidence="1">
    <location>
        <begin position="1"/>
        <end position="23"/>
    </location>
</feature>
<evidence type="ECO:0000313" key="2">
    <source>
        <dbReference type="EMBL" id="PHJ19275.1"/>
    </source>
</evidence>
<dbReference type="EMBL" id="MIGC01003547">
    <property type="protein sequence ID" value="PHJ19275.1"/>
    <property type="molecule type" value="Genomic_DNA"/>
</dbReference>
<dbReference type="InterPro" id="IPR036755">
    <property type="entry name" value="SRS_dom_sf"/>
</dbReference>
<accession>A0A2C6KSA3</accession>
<organism evidence="2 3">
    <name type="scientific">Cystoisospora suis</name>
    <dbReference type="NCBI Taxonomy" id="483139"/>
    <lineage>
        <taxon>Eukaryota</taxon>
        <taxon>Sar</taxon>
        <taxon>Alveolata</taxon>
        <taxon>Apicomplexa</taxon>
        <taxon>Conoidasida</taxon>
        <taxon>Coccidia</taxon>
        <taxon>Eucoccidiorida</taxon>
        <taxon>Eimeriorina</taxon>
        <taxon>Sarcocystidae</taxon>
        <taxon>Cystoisospora</taxon>
    </lineage>
</organism>
<dbReference type="AlphaFoldDB" id="A0A2C6KSA3"/>
<dbReference type="VEuPathDB" id="ToxoDB:CSUI_006896"/>
<sequence length="167" mass="18456">MSASLFLASASCLLANEVMGSSAVVVSCDAKHKTLVLPLKEGSSATFSCSKRIGDVYPPFESRTYCETKECTSVKSLTSVPETEVTKSPTQDGFTIALNKAPPEQRVLYFVCSQPGSKPPFRQHETCVVSITAEPNPKLEDRHQPGERFSTSRDFFLSHPVWWYTRS</sequence>
<keyword evidence="1" id="KW-0732">Signal</keyword>
<evidence type="ECO:0000256" key="1">
    <source>
        <dbReference type="SAM" id="SignalP"/>
    </source>
</evidence>
<reference evidence="2 3" key="1">
    <citation type="journal article" date="2017" name="Int. J. Parasitol.">
        <title>The genome of the protozoan parasite Cystoisospora suis and a reverse vaccinology approach to identify vaccine candidates.</title>
        <authorList>
            <person name="Palmieri N."/>
            <person name="Shrestha A."/>
            <person name="Ruttkowski B."/>
            <person name="Beck T."/>
            <person name="Vogl C."/>
            <person name="Tomley F."/>
            <person name="Blake D.P."/>
            <person name="Joachim A."/>
        </authorList>
    </citation>
    <scope>NUCLEOTIDE SEQUENCE [LARGE SCALE GENOMIC DNA]</scope>
    <source>
        <strain evidence="2 3">Wien I</strain>
    </source>
</reference>
<dbReference type="Proteomes" id="UP000221165">
    <property type="component" value="Unassembled WGS sequence"/>
</dbReference>
<dbReference type="GeneID" id="94430257"/>
<name>A0A2C6KSA3_9APIC</name>
<comment type="caution">
    <text evidence="2">The sequence shown here is derived from an EMBL/GenBank/DDBJ whole genome shotgun (WGS) entry which is preliminary data.</text>
</comment>
<dbReference type="RefSeq" id="XP_067920977.1">
    <property type="nucleotide sequence ID" value="XM_068067046.1"/>
</dbReference>
<gene>
    <name evidence="2" type="ORF">CSUI_006896</name>
</gene>
<evidence type="ECO:0000313" key="3">
    <source>
        <dbReference type="Proteomes" id="UP000221165"/>
    </source>
</evidence>
<keyword evidence="3" id="KW-1185">Reference proteome</keyword>
<dbReference type="Gene3D" id="2.60.40.1320">
    <property type="entry name" value="SRS domain"/>
    <property type="match status" value="1"/>
</dbReference>
<feature type="chain" id="PRO_5011999403" evidence="1">
    <location>
        <begin position="24"/>
        <end position="167"/>
    </location>
</feature>
<proteinExistence type="predicted"/>
<protein>
    <submittedName>
        <fullName evidence="2">Uncharacterized protein</fullName>
    </submittedName>
</protein>